<accession>A0AAV4N3I9</accession>
<feature type="compositionally biased region" description="Basic residues" evidence="1">
    <location>
        <begin position="58"/>
        <end position="68"/>
    </location>
</feature>
<dbReference type="EMBL" id="BPLR01020452">
    <property type="protein sequence ID" value="GIX78983.1"/>
    <property type="molecule type" value="Genomic_DNA"/>
</dbReference>
<evidence type="ECO:0000313" key="3">
    <source>
        <dbReference type="Proteomes" id="UP001054945"/>
    </source>
</evidence>
<keyword evidence="3" id="KW-1185">Reference proteome</keyword>
<sequence length="68" mass="7888">MMTQTIKFFTSPEIQSPKSIPWWTRRVSALKELDRHVSGRGQRKQLGNKTNGGLTRGVKTHLMRQHRS</sequence>
<dbReference type="Proteomes" id="UP001054945">
    <property type="component" value="Unassembled WGS sequence"/>
</dbReference>
<evidence type="ECO:0000313" key="2">
    <source>
        <dbReference type="EMBL" id="GIX78983.1"/>
    </source>
</evidence>
<gene>
    <name evidence="2" type="ORF">CEXT_547711</name>
</gene>
<feature type="region of interest" description="Disordered" evidence="1">
    <location>
        <begin position="36"/>
        <end position="68"/>
    </location>
</feature>
<evidence type="ECO:0000256" key="1">
    <source>
        <dbReference type="SAM" id="MobiDB-lite"/>
    </source>
</evidence>
<protein>
    <submittedName>
        <fullName evidence="2">Uncharacterized protein</fullName>
    </submittedName>
</protein>
<comment type="caution">
    <text evidence="2">The sequence shown here is derived from an EMBL/GenBank/DDBJ whole genome shotgun (WGS) entry which is preliminary data.</text>
</comment>
<dbReference type="AlphaFoldDB" id="A0AAV4N3I9"/>
<proteinExistence type="predicted"/>
<name>A0AAV4N3I9_CAEEX</name>
<organism evidence="2 3">
    <name type="scientific">Caerostris extrusa</name>
    <name type="common">Bark spider</name>
    <name type="synonym">Caerostris bankana</name>
    <dbReference type="NCBI Taxonomy" id="172846"/>
    <lineage>
        <taxon>Eukaryota</taxon>
        <taxon>Metazoa</taxon>
        <taxon>Ecdysozoa</taxon>
        <taxon>Arthropoda</taxon>
        <taxon>Chelicerata</taxon>
        <taxon>Arachnida</taxon>
        <taxon>Araneae</taxon>
        <taxon>Araneomorphae</taxon>
        <taxon>Entelegynae</taxon>
        <taxon>Araneoidea</taxon>
        <taxon>Araneidae</taxon>
        <taxon>Caerostris</taxon>
    </lineage>
</organism>
<reference evidence="2 3" key="1">
    <citation type="submission" date="2021-06" db="EMBL/GenBank/DDBJ databases">
        <title>Caerostris extrusa draft genome.</title>
        <authorList>
            <person name="Kono N."/>
            <person name="Arakawa K."/>
        </authorList>
    </citation>
    <scope>NUCLEOTIDE SEQUENCE [LARGE SCALE GENOMIC DNA]</scope>
</reference>